<evidence type="ECO:0008006" key="4">
    <source>
        <dbReference type="Google" id="ProtNLM"/>
    </source>
</evidence>
<feature type="signal peptide" evidence="1">
    <location>
        <begin position="1"/>
        <end position="23"/>
    </location>
</feature>
<evidence type="ECO:0000313" key="2">
    <source>
        <dbReference type="EMBL" id="KAH7129358.1"/>
    </source>
</evidence>
<dbReference type="AlphaFoldDB" id="A0A9P9E1J2"/>
<gene>
    <name evidence="2" type="ORF">B0J13DRAFT_530147</name>
</gene>
<sequence length="159" mass="17259">MSPLLRSPAFILLGMLLPLLLSPHPIVGSSSRALFLVSSPGVSPGPLMTPICRSRAHLTYFIWTESRKGVHSSSRKAGPSTALPDTHAAPVERWSARSFSFVGLVLGNWAYYGELVDARTIAPARTIGHRYLHSAPCTLSYTSIVVLLLHTYTKTCGLM</sequence>
<reference evidence="2" key="1">
    <citation type="journal article" date="2021" name="Nat. Commun.">
        <title>Genetic determinants of endophytism in the Arabidopsis root mycobiome.</title>
        <authorList>
            <person name="Mesny F."/>
            <person name="Miyauchi S."/>
            <person name="Thiergart T."/>
            <person name="Pickel B."/>
            <person name="Atanasova L."/>
            <person name="Karlsson M."/>
            <person name="Huettel B."/>
            <person name="Barry K.W."/>
            <person name="Haridas S."/>
            <person name="Chen C."/>
            <person name="Bauer D."/>
            <person name="Andreopoulos W."/>
            <person name="Pangilinan J."/>
            <person name="LaButti K."/>
            <person name="Riley R."/>
            <person name="Lipzen A."/>
            <person name="Clum A."/>
            <person name="Drula E."/>
            <person name="Henrissat B."/>
            <person name="Kohler A."/>
            <person name="Grigoriev I.V."/>
            <person name="Martin F.M."/>
            <person name="Hacquard S."/>
        </authorList>
    </citation>
    <scope>NUCLEOTIDE SEQUENCE</scope>
    <source>
        <strain evidence="2">MPI-CAGE-AT-0021</strain>
    </source>
</reference>
<protein>
    <recommendedName>
        <fullName evidence="4">Secreted protein</fullName>
    </recommendedName>
</protein>
<proteinExistence type="predicted"/>
<dbReference type="EMBL" id="JAGMUU010000021">
    <property type="protein sequence ID" value="KAH7129358.1"/>
    <property type="molecule type" value="Genomic_DNA"/>
</dbReference>
<keyword evidence="3" id="KW-1185">Reference proteome</keyword>
<feature type="chain" id="PRO_5040192576" description="Secreted protein" evidence="1">
    <location>
        <begin position="24"/>
        <end position="159"/>
    </location>
</feature>
<organism evidence="2 3">
    <name type="scientific">Dactylonectria estremocensis</name>
    <dbReference type="NCBI Taxonomy" id="1079267"/>
    <lineage>
        <taxon>Eukaryota</taxon>
        <taxon>Fungi</taxon>
        <taxon>Dikarya</taxon>
        <taxon>Ascomycota</taxon>
        <taxon>Pezizomycotina</taxon>
        <taxon>Sordariomycetes</taxon>
        <taxon>Hypocreomycetidae</taxon>
        <taxon>Hypocreales</taxon>
        <taxon>Nectriaceae</taxon>
        <taxon>Dactylonectria</taxon>
    </lineage>
</organism>
<dbReference type="Proteomes" id="UP000717696">
    <property type="component" value="Unassembled WGS sequence"/>
</dbReference>
<evidence type="ECO:0000256" key="1">
    <source>
        <dbReference type="SAM" id="SignalP"/>
    </source>
</evidence>
<name>A0A9P9E1J2_9HYPO</name>
<comment type="caution">
    <text evidence="2">The sequence shown here is derived from an EMBL/GenBank/DDBJ whole genome shotgun (WGS) entry which is preliminary data.</text>
</comment>
<keyword evidence="1" id="KW-0732">Signal</keyword>
<accession>A0A9P9E1J2</accession>
<evidence type="ECO:0000313" key="3">
    <source>
        <dbReference type="Proteomes" id="UP000717696"/>
    </source>
</evidence>